<protein>
    <submittedName>
        <fullName evidence="1">Uncharacterized protein</fullName>
    </submittedName>
</protein>
<organism evidence="1 2">
    <name type="scientific">Saccharothrix variisporea</name>
    <dbReference type="NCBI Taxonomy" id="543527"/>
    <lineage>
        <taxon>Bacteria</taxon>
        <taxon>Bacillati</taxon>
        <taxon>Actinomycetota</taxon>
        <taxon>Actinomycetes</taxon>
        <taxon>Pseudonocardiales</taxon>
        <taxon>Pseudonocardiaceae</taxon>
        <taxon>Saccharothrix</taxon>
    </lineage>
</organism>
<reference evidence="1 2" key="1">
    <citation type="submission" date="2018-10" db="EMBL/GenBank/DDBJ databases">
        <title>Sequencing the genomes of 1000 actinobacteria strains.</title>
        <authorList>
            <person name="Klenk H.-P."/>
        </authorList>
    </citation>
    <scope>NUCLEOTIDE SEQUENCE [LARGE SCALE GENOMIC DNA]</scope>
    <source>
        <strain evidence="1 2">DSM 43911</strain>
    </source>
</reference>
<evidence type="ECO:0000313" key="2">
    <source>
        <dbReference type="Proteomes" id="UP000272729"/>
    </source>
</evidence>
<evidence type="ECO:0000313" key="1">
    <source>
        <dbReference type="EMBL" id="RKT69381.1"/>
    </source>
</evidence>
<accession>A0A495X4Z2</accession>
<name>A0A495X4Z2_9PSEU</name>
<dbReference type="AlphaFoldDB" id="A0A495X4Z2"/>
<gene>
    <name evidence="1" type="ORF">DFJ66_2601</name>
</gene>
<dbReference type="Proteomes" id="UP000272729">
    <property type="component" value="Unassembled WGS sequence"/>
</dbReference>
<keyword evidence="2" id="KW-1185">Reference proteome</keyword>
<sequence length="72" mass="7581">MPLWPQDGRLRFGQLASVPVPHSGEGFASWVAPSAAAHKIPIDQMLGCLGLPASVSAVRYGVELTRQALGGR</sequence>
<proteinExistence type="predicted"/>
<comment type="caution">
    <text evidence="1">The sequence shown here is derived from an EMBL/GenBank/DDBJ whole genome shotgun (WGS) entry which is preliminary data.</text>
</comment>
<dbReference type="EMBL" id="RBXR01000001">
    <property type="protein sequence ID" value="RKT69381.1"/>
    <property type="molecule type" value="Genomic_DNA"/>
</dbReference>